<feature type="transmembrane region" description="Helical" evidence="9">
    <location>
        <begin position="136"/>
        <end position="157"/>
    </location>
</feature>
<evidence type="ECO:0000259" key="10">
    <source>
        <dbReference type="PROSITE" id="PS50893"/>
    </source>
</evidence>
<proteinExistence type="predicted"/>
<keyword evidence="6 12" id="KW-0067">ATP-binding</keyword>
<dbReference type="SMART" id="SM00382">
    <property type="entry name" value="AAA"/>
    <property type="match status" value="1"/>
</dbReference>
<feature type="transmembrane region" description="Helical" evidence="9">
    <location>
        <begin position="274"/>
        <end position="291"/>
    </location>
</feature>
<keyword evidence="3" id="KW-1003">Cell membrane</keyword>
<dbReference type="PANTHER" id="PTHR24221:SF647">
    <property type="entry name" value="BLL6336 PROTEIN"/>
    <property type="match status" value="1"/>
</dbReference>
<dbReference type="Gene3D" id="1.20.1560.10">
    <property type="entry name" value="ABC transporter type 1, transmembrane domain"/>
    <property type="match status" value="1"/>
</dbReference>
<dbReference type="RefSeq" id="WP_160230574.1">
    <property type="nucleotide sequence ID" value="NZ_CP043925.1"/>
</dbReference>
<dbReference type="InterPro" id="IPR003439">
    <property type="entry name" value="ABC_transporter-like_ATP-bd"/>
</dbReference>
<dbReference type="InterPro" id="IPR039421">
    <property type="entry name" value="Type_1_exporter"/>
</dbReference>
<evidence type="ECO:0000259" key="11">
    <source>
        <dbReference type="PROSITE" id="PS50929"/>
    </source>
</evidence>
<feature type="transmembrane region" description="Helical" evidence="9">
    <location>
        <begin position="370"/>
        <end position="398"/>
    </location>
</feature>
<protein>
    <submittedName>
        <fullName evidence="12">ATP-binding cassette domain-containing protein</fullName>
    </submittedName>
</protein>
<evidence type="ECO:0000256" key="2">
    <source>
        <dbReference type="ARBA" id="ARBA00022448"/>
    </source>
</evidence>
<dbReference type="PANTHER" id="PTHR24221">
    <property type="entry name" value="ATP-BINDING CASSETTE SUB-FAMILY B"/>
    <property type="match status" value="1"/>
</dbReference>
<evidence type="ECO:0000256" key="6">
    <source>
        <dbReference type="ARBA" id="ARBA00022840"/>
    </source>
</evidence>
<dbReference type="InterPro" id="IPR017871">
    <property type="entry name" value="ABC_transporter-like_CS"/>
</dbReference>
<dbReference type="EMBL" id="CP043925">
    <property type="protein sequence ID" value="QHN11416.1"/>
    <property type="molecule type" value="Genomic_DNA"/>
</dbReference>
<dbReference type="InterPro" id="IPR003593">
    <property type="entry name" value="AAA+_ATPase"/>
</dbReference>
<evidence type="ECO:0000256" key="9">
    <source>
        <dbReference type="SAM" id="Phobius"/>
    </source>
</evidence>
<keyword evidence="5" id="KW-0547">Nucleotide-binding</keyword>
<evidence type="ECO:0000313" key="12">
    <source>
        <dbReference type="EMBL" id="QHN11416.1"/>
    </source>
</evidence>
<evidence type="ECO:0000256" key="1">
    <source>
        <dbReference type="ARBA" id="ARBA00004651"/>
    </source>
</evidence>
<keyword evidence="13" id="KW-1185">Reference proteome</keyword>
<evidence type="ECO:0000313" key="13">
    <source>
        <dbReference type="Proteomes" id="UP000464700"/>
    </source>
</evidence>
<comment type="subcellular location">
    <subcellularLocation>
        <location evidence="1">Cell membrane</location>
        <topology evidence="1">Multi-pass membrane protein</topology>
    </subcellularLocation>
</comment>
<keyword evidence="8 9" id="KW-0472">Membrane</keyword>
<evidence type="ECO:0000256" key="7">
    <source>
        <dbReference type="ARBA" id="ARBA00022989"/>
    </source>
</evidence>
<dbReference type="Gene3D" id="3.40.50.300">
    <property type="entry name" value="P-loop containing nucleotide triphosphate hydrolases"/>
    <property type="match status" value="1"/>
</dbReference>
<dbReference type="InterPro" id="IPR027417">
    <property type="entry name" value="P-loop_NTPase"/>
</dbReference>
<gene>
    <name evidence="12" type="ORF">F1325_13550</name>
</gene>
<evidence type="ECO:0000256" key="3">
    <source>
        <dbReference type="ARBA" id="ARBA00022475"/>
    </source>
</evidence>
<dbReference type="Proteomes" id="UP000464700">
    <property type="component" value="Chromosome"/>
</dbReference>
<dbReference type="PROSITE" id="PS50929">
    <property type="entry name" value="ABC_TM1F"/>
    <property type="match status" value="1"/>
</dbReference>
<reference evidence="12 13" key="1">
    <citation type="submission" date="2019-09" db="EMBL/GenBank/DDBJ databases">
        <title>Emergence of a chromosome-mediated tetracycline resistance gene in Proteus strain.</title>
        <authorList>
            <person name="He D."/>
            <person name="Wang L."/>
        </authorList>
    </citation>
    <scope>NUCLEOTIDE SEQUENCE [LARGE SCALE GENOMIC DNA]</scope>
    <source>
        <strain evidence="12 13">T60</strain>
    </source>
</reference>
<feature type="domain" description="ABC transporter" evidence="10">
    <location>
        <begin position="446"/>
        <end position="681"/>
    </location>
</feature>
<dbReference type="SUPFAM" id="SSF52540">
    <property type="entry name" value="P-loop containing nucleoside triphosphate hydrolases"/>
    <property type="match status" value="1"/>
</dbReference>
<name>A0A6I7D6L7_9GAMM</name>
<evidence type="ECO:0000256" key="5">
    <source>
        <dbReference type="ARBA" id="ARBA00022741"/>
    </source>
</evidence>
<dbReference type="Pfam" id="PF00664">
    <property type="entry name" value="ABC_membrane"/>
    <property type="match status" value="1"/>
</dbReference>
<feature type="transmembrane region" description="Helical" evidence="9">
    <location>
        <begin position="248"/>
        <end position="268"/>
    </location>
</feature>
<keyword evidence="4 9" id="KW-0812">Transmembrane</keyword>
<dbReference type="InterPro" id="IPR011527">
    <property type="entry name" value="ABC1_TM_dom"/>
</dbReference>
<dbReference type="AlphaFoldDB" id="A0A6I7D6L7"/>
<dbReference type="GO" id="GO:0005886">
    <property type="term" value="C:plasma membrane"/>
    <property type="evidence" value="ECO:0007669"/>
    <property type="project" value="UniProtKB-SubCell"/>
</dbReference>
<organism evidence="12 13">
    <name type="scientific">Proteus columbae</name>
    <dbReference type="NCBI Taxonomy" id="1987580"/>
    <lineage>
        <taxon>Bacteria</taxon>
        <taxon>Pseudomonadati</taxon>
        <taxon>Pseudomonadota</taxon>
        <taxon>Gammaproteobacteria</taxon>
        <taxon>Enterobacterales</taxon>
        <taxon>Morganellaceae</taxon>
        <taxon>Proteus</taxon>
    </lineage>
</organism>
<accession>A0A6I7D6L7</accession>
<keyword evidence="2" id="KW-0813">Transport</keyword>
<dbReference type="PROSITE" id="PS50893">
    <property type="entry name" value="ABC_TRANSPORTER_2"/>
    <property type="match status" value="1"/>
</dbReference>
<dbReference type="Pfam" id="PF00005">
    <property type="entry name" value="ABC_tran"/>
    <property type="match status" value="1"/>
</dbReference>
<dbReference type="GO" id="GO:0016887">
    <property type="term" value="F:ATP hydrolysis activity"/>
    <property type="evidence" value="ECO:0007669"/>
    <property type="project" value="InterPro"/>
</dbReference>
<dbReference type="KEGG" id="pcol:F1325_13550"/>
<dbReference type="PROSITE" id="PS00211">
    <property type="entry name" value="ABC_TRANSPORTER_1"/>
    <property type="match status" value="1"/>
</dbReference>
<sequence length="685" mass="78081">MDNKTESHLIKSISIIINLTKKREIEIKKDSNINSLENEHQFKLKKTKKSLILKKIEHHIIFLDNKNNTFILLKKNENTYLIYNLQTDKTENLSQSQFNSLNITQCYYLCFKENPFFSLSWFFTVIKKYKLIFINILFYSLILQLLMLTSPFIIQIIMDKVIIHQSLSTLDVLIIGLIFIAILEGTLKGIREYIYQHTANKIDITLSLKLAQHLFRLPIGYFKSRQTGAIVARIKELDIIREFITKTLLLLFVDSSFIFLFIFAMAILSLKLTLIFISTIPLYLILAKLLAPKIEFAVQHLYQKVAVNTAFLTESLGGIETIKSLSLEPRFTQQWYTQIHKLTGESEKLQNIDNLSRFIVSFINKTTVALLLWVGACEVISLSMTIGQLIAFTMLLGYCLQPLATAIDVWGKYIKTKTAIYNLQDILNLPKEQNSSILETNIKGGITFDNVSFHYQNHTPAILNNISLHIKRHEIIGIVGTSGSGKSTLARMISGLYIPQSGHVTLDNIPLSQLNLNRVRQQIGIILQQNFLFNLSVFDNIRLTRQNASLEDVIYVAKLTGAHEFILKLPLGYDTIIAEGGQSLSGGQRQRIAIARALLSSPKILIFDEATSALDDESQAIIQEHLPLIAKERTVIIIAHRLSTVRTCHRIIVLEKGNLIEEGTHKELIAKNSHYKKLWQRQQGC</sequence>
<dbReference type="GO" id="GO:0140359">
    <property type="term" value="F:ABC-type transporter activity"/>
    <property type="evidence" value="ECO:0007669"/>
    <property type="project" value="InterPro"/>
</dbReference>
<feature type="transmembrane region" description="Helical" evidence="9">
    <location>
        <begin position="163"/>
        <end position="183"/>
    </location>
</feature>
<evidence type="ECO:0000256" key="8">
    <source>
        <dbReference type="ARBA" id="ARBA00023136"/>
    </source>
</evidence>
<dbReference type="GO" id="GO:0034040">
    <property type="term" value="F:ATPase-coupled lipid transmembrane transporter activity"/>
    <property type="evidence" value="ECO:0007669"/>
    <property type="project" value="TreeGrafter"/>
</dbReference>
<dbReference type="FunFam" id="3.40.50.300:FF:000299">
    <property type="entry name" value="ABC transporter ATP-binding protein/permease"/>
    <property type="match status" value="1"/>
</dbReference>
<dbReference type="SUPFAM" id="SSF90123">
    <property type="entry name" value="ABC transporter transmembrane region"/>
    <property type="match status" value="1"/>
</dbReference>
<feature type="domain" description="ABC transmembrane type-1" evidence="11">
    <location>
        <begin position="136"/>
        <end position="415"/>
    </location>
</feature>
<keyword evidence="7 9" id="KW-1133">Transmembrane helix</keyword>
<dbReference type="InterPro" id="IPR036640">
    <property type="entry name" value="ABC1_TM_sf"/>
</dbReference>
<dbReference type="GO" id="GO:0005524">
    <property type="term" value="F:ATP binding"/>
    <property type="evidence" value="ECO:0007669"/>
    <property type="project" value="UniProtKB-KW"/>
</dbReference>
<evidence type="ECO:0000256" key="4">
    <source>
        <dbReference type="ARBA" id="ARBA00022692"/>
    </source>
</evidence>